<sequence>MYTTICPICKRKEKFDLITFRELAKKGVIIPIWKEQSFNADGIKYCDEHKKGGTNE</sequence>
<organism evidence="1">
    <name type="scientific">marine sediment metagenome</name>
    <dbReference type="NCBI Taxonomy" id="412755"/>
    <lineage>
        <taxon>unclassified sequences</taxon>
        <taxon>metagenomes</taxon>
        <taxon>ecological metagenomes</taxon>
    </lineage>
</organism>
<accession>A0A0F9L6A5</accession>
<proteinExistence type="predicted"/>
<evidence type="ECO:0000313" key="1">
    <source>
        <dbReference type="EMBL" id="KKM82816.1"/>
    </source>
</evidence>
<gene>
    <name evidence="1" type="ORF">LCGC14_1315680</name>
</gene>
<comment type="caution">
    <text evidence="1">The sequence shown here is derived from an EMBL/GenBank/DDBJ whole genome shotgun (WGS) entry which is preliminary data.</text>
</comment>
<dbReference type="EMBL" id="LAZR01007803">
    <property type="protein sequence ID" value="KKM82816.1"/>
    <property type="molecule type" value="Genomic_DNA"/>
</dbReference>
<protein>
    <submittedName>
        <fullName evidence="1">Uncharacterized protein</fullName>
    </submittedName>
</protein>
<dbReference type="AlphaFoldDB" id="A0A0F9L6A5"/>
<name>A0A0F9L6A5_9ZZZZ</name>
<reference evidence="1" key="1">
    <citation type="journal article" date="2015" name="Nature">
        <title>Complex archaea that bridge the gap between prokaryotes and eukaryotes.</title>
        <authorList>
            <person name="Spang A."/>
            <person name="Saw J.H."/>
            <person name="Jorgensen S.L."/>
            <person name="Zaremba-Niedzwiedzka K."/>
            <person name="Martijn J."/>
            <person name="Lind A.E."/>
            <person name="van Eijk R."/>
            <person name="Schleper C."/>
            <person name="Guy L."/>
            <person name="Ettema T.J."/>
        </authorList>
    </citation>
    <scope>NUCLEOTIDE SEQUENCE</scope>
</reference>